<gene>
    <name evidence="2" type="ORF">MYCIT1_LOCUS4343</name>
</gene>
<feature type="region of interest" description="Disordered" evidence="1">
    <location>
        <begin position="1"/>
        <end position="21"/>
    </location>
</feature>
<name>A0AAD2GVE0_9AGAR</name>
<dbReference type="Proteomes" id="UP001295794">
    <property type="component" value="Unassembled WGS sequence"/>
</dbReference>
<dbReference type="AlphaFoldDB" id="A0AAD2GVE0"/>
<comment type="caution">
    <text evidence="2">The sequence shown here is derived from an EMBL/GenBank/DDBJ whole genome shotgun (WGS) entry which is preliminary data.</text>
</comment>
<evidence type="ECO:0000313" key="2">
    <source>
        <dbReference type="EMBL" id="CAK5264301.1"/>
    </source>
</evidence>
<evidence type="ECO:0000256" key="1">
    <source>
        <dbReference type="SAM" id="MobiDB-lite"/>
    </source>
</evidence>
<protein>
    <submittedName>
        <fullName evidence="2">Uncharacterized protein</fullName>
    </submittedName>
</protein>
<keyword evidence="3" id="KW-1185">Reference proteome</keyword>
<sequence>RHLNRRSERVHGSRSLGPTSNAVFPLAVGPVTTVNLPSGNLTVTSLSSNFRAALSPTTVCKSVTLDAADWIGVVSDSTLFHCRVAPTSPRPVSPSVGSDPCLSEDTCSDTSSSCR</sequence>
<reference evidence="2" key="1">
    <citation type="submission" date="2023-11" db="EMBL/GenBank/DDBJ databases">
        <authorList>
            <person name="De Vega J J."/>
            <person name="De Vega J J."/>
        </authorList>
    </citation>
    <scope>NUCLEOTIDE SEQUENCE</scope>
</reference>
<dbReference type="EMBL" id="CAVNYO010000052">
    <property type="protein sequence ID" value="CAK5264301.1"/>
    <property type="molecule type" value="Genomic_DNA"/>
</dbReference>
<feature type="non-terminal residue" evidence="2">
    <location>
        <position position="1"/>
    </location>
</feature>
<proteinExistence type="predicted"/>
<evidence type="ECO:0000313" key="3">
    <source>
        <dbReference type="Proteomes" id="UP001295794"/>
    </source>
</evidence>
<organism evidence="2 3">
    <name type="scientific">Mycena citricolor</name>
    <dbReference type="NCBI Taxonomy" id="2018698"/>
    <lineage>
        <taxon>Eukaryota</taxon>
        <taxon>Fungi</taxon>
        <taxon>Dikarya</taxon>
        <taxon>Basidiomycota</taxon>
        <taxon>Agaricomycotina</taxon>
        <taxon>Agaricomycetes</taxon>
        <taxon>Agaricomycetidae</taxon>
        <taxon>Agaricales</taxon>
        <taxon>Marasmiineae</taxon>
        <taxon>Mycenaceae</taxon>
        <taxon>Mycena</taxon>
    </lineage>
</organism>
<feature type="region of interest" description="Disordered" evidence="1">
    <location>
        <begin position="88"/>
        <end position="115"/>
    </location>
</feature>
<accession>A0AAD2GVE0</accession>
<feature type="compositionally biased region" description="Basic and acidic residues" evidence="1">
    <location>
        <begin position="1"/>
        <end position="11"/>
    </location>
</feature>